<organism evidence="4">
    <name type="scientific">Cladonia uncialis subsp. uncialis</name>
    <dbReference type="NCBI Taxonomy" id="180999"/>
    <lineage>
        <taxon>Eukaryota</taxon>
        <taxon>Fungi</taxon>
        <taxon>Dikarya</taxon>
        <taxon>Ascomycota</taxon>
        <taxon>Pezizomycotina</taxon>
        <taxon>Lecanoromycetes</taxon>
        <taxon>OSLEUM clade</taxon>
        <taxon>Lecanoromycetidae</taxon>
        <taxon>Lecanorales</taxon>
        <taxon>Lecanorineae</taxon>
        <taxon>Cladoniaceae</taxon>
        <taxon>Cladonia</taxon>
    </lineage>
</organism>
<evidence type="ECO:0000256" key="2">
    <source>
        <dbReference type="SAM" id="Phobius"/>
    </source>
</evidence>
<name>A0A1Z1C4T0_CLAUC</name>
<evidence type="ECO:0000256" key="3">
    <source>
        <dbReference type="SAM" id="SignalP"/>
    </source>
</evidence>
<feature type="transmembrane region" description="Helical" evidence="2">
    <location>
        <begin position="306"/>
        <end position="324"/>
    </location>
</feature>
<dbReference type="EMBL" id="KX264279">
    <property type="protein sequence ID" value="ANM86595.1"/>
    <property type="molecule type" value="Genomic_DNA"/>
</dbReference>
<reference evidence="4" key="1">
    <citation type="submission" date="2016-05" db="EMBL/GenBank/DDBJ databases">
        <title>Lichen genome sequencing reveals its rich biosynthetic potential.</title>
        <authorList>
            <person name="Bertrand R.L."/>
            <person name="Abdel-Hameed M."/>
            <person name="Sorensen J.L."/>
        </authorList>
    </citation>
    <scope>NUCLEOTIDE SEQUENCE</scope>
</reference>
<feature type="signal peptide" evidence="3">
    <location>
        <begin position="1"/>
        <end position="24"/>
    </location>
</feature>
<protein>
    <submittedName>
        <fullName evidence="4">Uncharacterized protein</fullName>
    </submittedName>
</protein>
<feature type="transmembrane region" description="Helical" evidence="2">
    <location>
        <begin position="330"/>
        <end position="349"/>
    </location>
</feature>
<dbReference type="AlphaFoldDB" id="A0A1Z1C4T0"/>
<evidence type="ECO:0000313" key="5">
    <source>
        <dbReference type="EMBL" id="AUW30745.1"/>
    </source>
</evidence>
<feature type="transmembrane region" description="Helical" evidence="2">
    <location>
        <begin position="196"/>
        <end position="218"/>
    </location>
</feature>
<feature type="chain" id="PRO_5013346064" evidence="3">
    <location>
        <begin position="25"/>
        <end position="458"/>
    </location>
</feature>
<dbReference type="EMBL" id="MG777471">
    <property type="protein sequence ID" value="AUW30745.1"/>
    <property type="molecule type" value="Genomic_DNA"/>
</dbReference>
<accession>A0A1Z1C4T0</accession>
<evidence type="ECO:0000256" key="1">
    <source>
        <dbReference type="SAM" id="MobiDB-lite"/>
    </source>
</evidence>
<feature type="region of interest" description="Disordered" evidence="1">
    <location>
        <begin position="420"/>
        <end position="439"/>
    </location>
</feature>
<evidence type="ECO:0000313" key="4">
    <source>
        <dbReference type="EMBL" id="ANM86595.1"/>
    </source>
</evidence>
<sequence>MDRNLRCCCLLFLCLGCCLYQSQALPLHKRDGTDRRKELYSRSESLTDTSPSATALLRQQFEHPAETLGILLIIGGDIIQKAIAQLAGRRTAPVAFSFGWVSYSFGALLSVWGDGELLPRPDCASIVVNRKSGNTKRNESWVIGRLIRDLEMEYVTKEHYNSKAFRIIKLEAKDAWTQKLKNQEGQAVPDPPHHDIVWWSFLVCAVFQFGLAIAPMFIHRSRNWRILLVTAAGTMLALIHGSLPQWKKEKYHCRMTDAGKETTFILTRGNSHRYVFVIHVARDVRSLNLEDLAVRVGVGSSKSMKVGSAVLAILWIMLLVAIGGLAQDTWFLLGVGGFGMLHNVLVAGYKRGTLAHGVPLDTDKPYLINDEPGNVMEGLQAAERKETGLGLALLKVFFPGRLRAHEEDFWQEAAENLAKKTEEKRQREEGGTQPQVKEPAEIVVTGGLEVAGGMRRTL</sequence>
<feature type="compositionally biased region" description="Basic and acidic residues" evidence="1">
    <location>
        <begin position="420"/>
        <end position="430"/>
    </location>
</feature>
<keyword evidence="2" id="KW-1133">Transmembrane helix</keyword>
<proteinExistence type="predicted"/>
<reference evidence="5" key="2">
    <citation type="submission" date="2017-12" db="EMBL/GenBank/DDBJ databases">
        <title>Genome Sequencing Reveals a Rich Biosynthetic Potential.</title>
        <authorList>
            <person name="Bertrand R.L."/>
            <person name="Abdel-Hameed M.E."/>
            <person name="Sorensen J.L."/>
        </authorList>
    </citation>
    <scope>NUCLEOTIDE SEQUENCE</scope>
</reference>
<keyword evidence="2" id="KW-0812">Transmembrane</keyword>
<keyword evidence="3" id="KW-0732">Signal</keyword>
<keyword evidence="2" id="KW-0472">Membrane</keyword>